<dbReference type="PANTHER" id="PTHR30399">
    <property type="entry name" value="UNCHARACTERIZED PROTEIN YGJP"/>
    <property type="match status" value="1"/>
</dbReference>
<organism evidence="2">
    <name type="scientific">freshwater metagenome</name>
    <dbReference type="NCBI Taxonomy" id="449393"/>
    <lineage>
        <taxon>unclassified sequences</taxon>
        <taxon>metagenomes</taxon>
        <taxon>ecological metagenomes</taxon>
    </lineage>
</organism>
<sequence>MSAKRNGDAVVVQPPQFDRPEVEIRASTRRTKTGNAHWSGSRVIVQIPARLKGRARDVFVDELVQRLLTQRPQVMASDAALEARVAVLADLYTDGVLPSSVRWVSNQKSRWASCTPATREIRVSTRMRQCPDWVVDAVLVHELAHLHEADHNKAFYDIANRHPRQRECELFLEGYALGLGISMEQADVL</sequence>
<evidence type="ECO:0000259" key="1">
    <source>
        <dbReference type="Pfam" id="PF01863"/>
    </source>
</evidence>
<dbReference type="PANTHER" id="PTHR30399:SF1">
    <property type="entry name" value="UTP PYROPHOSPHATASE"/>
    <property type="match status" value="1"/>
</dbReference>
<accession>A0A6J6WNW5</accession>
<evidence type="ECO:0000313" key="2">
    <source>
        <dbReference type="EMBL" id="CAB4786951.1"/>
    </source>
</evidence>
<dbReference type="EMBL" id="CAFAAB010000096">
    <property type="protein sequence ID" value="CAB4786951.1"/>
    <property type="molecule type" value="Genomic_DNA"/>
</dbReference>
<proteinExistence type="predicted"/>
<gene>
    <name evidence="2" type="ORF">UFOPK2958_00888</name>
</gene>
<dbReference type="InterPro" id="IPR002725">
    <property type="entry name" value="YgjP-like_metallopeptidase"/>
</dbReference>
<dbReference type="CDD" id="cd07344">
    <property type="entry name" value="M48_yhfN_like"/>
    <property type="match status" value="1"/>
</dbReference>
<dbReference type="AlphaFoldDB" id="A0A6J6WNW5"/>
<protein>
    <submittedName>
        <fullName evidence="2">Unannotated protein</fullName>
    </submittedName>
</protein>
<dbReference type="Pfam" id="PF01863">
    <property type="entry name" value="YgjP-like"/>
    <property type="match status" value="1"/>
</dbReference>
<dbReference type="InterPro" id="IPR053136">
    <property type="entry name" value="UTP_pyrophosphatase-like"/>
</dbReference>
<reference evidence="2" key="1">
    <citation type="submission" date="2020-05" db="EMBL/GenBank/DDBJ databases">
        <authorList>
            <person name="Chiriac C."/>
            <person name="Salcher M."/>
            <person name="Ghai R."/>
            <person name="Kavagutti S V."/>
        </authorList>
    </citation>
    <scope>NUCLEOTIDE SEQUENCE</scope>
</reference>
<name>A0A6J6WNW5_9ZZZZ</name>
<dbReference type="Gene3D" id="3.30.2010.10">
    <property type="entry name" value="Metalloproteases ('zincins'), catalytic domain"/>
    <property type="match status" value="1"/>
</dbReference>
<feature type="domain" description="YgjP-like metallopeptidase" evidence="1">
    <location>
        <begin position="98"/>
        <end position="162"/>
    </location>
</feature>